<feature type="compositionally biased region" description="Basic and acidic residues" evidence="8">
    <location>
        <begin position="276"/>
        <end position="294"/>
    </location>
</feature>
<gene>
    <name evidence="9" type="ORF">BECKSD772D_GA0070982_10906</name>
</gene>
<reference evidence="9" key="1">
    <citation type="submission" date="2019-02" db="EMBL/GenBank/DDBJ databases">
        <authorList>
            <person name="Gruber-Vodicka R. H."/>
            <person name="Seah K. B. B."/>
        </authorList>
    </citation>
    <scope>NUCLEOTIDE SEQUENCE</scope>
    <source>
        <strain evidence="9">BECK_S127</strain>
    </source>
</reference>
<dbReference type="InterPro" id="IPR017039">
    <property type="entry name" value="Virul_fac_BrkB"/>
</dbReference>
<comment type="similarity">
    <text evidence="7">Belongs to the UPF0761 family.</text>
</comment>
<dbReference type="GO" id="GO:0005886">
    <property type="term" value="C:plasma membrane"/>
    <property type="evidence" value="ECO:0007669"/>
    <property type="project" value="UniProtKB-SubCell"/>
</dbReference>
<evidence type="ECO:0000256" key="5">
    <source>
        <dbReference type="ARBA" id="ARBA00022989"/>
    </source>
</evidence>
<name>A0A451BPI0_9GAMM</name>
<feature type="transmembrane region" description="Helical" evidence="7">
    <location>
        <begin position="95"/>
        <end position="114"/>
    </location>
</feature>
<evidence type="ECO:0000256" key="8">
    <source>
        <dbReference type="SAM" id="MobiDB-lite"/>
    </source>
</evidence>
<keyword evidence="3" id="KW-0997">Cell inner membrane</keyword>
<feature type="transmembrane region" description="Helical" evidence="7">
    <location>
        <begin position="135"/>
        <end position="157"/>
    </location>
</feature>
<comment type="subcellular location">
    <subcellularLocation>
        <location evidence="1 7">Cell membrane</location>
        <topology evidence="1 7">Multi-pass membrane protein</topology>
    </subcellularLocation>
</comment>
<evidence type="ECO:0000256" key="4">
    <source>
        <dbReference type="ARBA" id="ARBA00022692"/>
    </source>
</evidence>
<dbReference type="AlphaFoldDB" id="A0A451BPI0"/>
<dbReference type="PIRSF" id="PIRSF035875">
    <property type="entry name" value="RNase_BN"/>
    <property type="match status" value="1"/>
</dbReference>
<dbReference type="EMBL" id="CAADHB010000090">
    <property type="protein sequence ID" value="VFK80174.1"/>
    <property type="molecule type" value="Genomic_DNA"/>
</dbReference>
<comment type="caution">
    <text evidence="7">Lacks conserved residue(s) required for the propagation of feature annotation.</text>
</comment>
<keyword evidence="2 7" id="KW-1003">Cell membrane</keyword>
<dbReference type="PANTHER" id="PTHR30213:SF0">
    <property type="entry name" value="UPF0761 MEMBRANE PROTEIN YIHY"/>
    <property type="match status" value="1"/>
</dbReference>
<feature type="region of interest" description="Disordered" evidence="8">
    <location>
        <begin position="276"/>
        <end position="306"/>
    </location>
</feature>
<keyword evidence="6 7" id="KW-0472">Membrane</keyword>
<keyword evidence="5 7" id="KW-1133">Transmembrane helix</keyword>
<dbReference type="InterPro" id="IPR023679">
    <property type="entry name" value="UPF0761_bac"/>
</dbReference>
<feature type="transmembrane region" description="Helical" evidence="7">
    <location>
        <begin position="238"/>
        <end position="263"/>
    </location>
</feature>
<evidence type="ECO:0000256" key="1">
    <source>
        <dbReference type="ARBA" id="ARBA00004651"/>
    </source>
</evidence>
<protein>
    <recommendedName>
        <fullName evidence="7">UPF0761 membrane protein BECKSD772D_GA0070982_10906</fullName>
    </recommendedName>
</protein>
<evidence type="ECO:0000256" key="6">
    <source>
        <dbReference type="ARBA" id="ARBA00023136"/>
    </source>
</evidence>
<keyword evidence="4 7" id="KW-0812">Transmembrane</keyword>
<dbReference type="PANTHER" id="PTHR30213">
    <property type="entry name" value="INNER MEMBRANE PROTEIN YHJD"/>
    <property type="match status" value="1"/>
</dbReference>
<sequence>MKPFHLARQTGTFLARLVHDFMEDRCFQSAGALAYVSLLALVPLLTIGFTVFTTFPAFDGFVEKTQAFIFSVFMPENAQAIQAYLRDFMEKAATLTLPGLIALLATAFLAMNGIDQTFNAIWKTRRHGNLVNTFTAYWAVLTLGPILIGVSFVATSYVASLSLSFHADTDPGGPGPLLALLPFFATMLAFTLLYAVVPRQRVPVRHAMAGGMAAAALFEAAKKGFTLFITHFSSYEAIYGALAAVPISLIWIYLSWLIILLGAEFTHCLGNRHSVPRDAKGPAGKTEREIHEIPPDPASPGAKIPG</sequence>
<organism evidence="9">
    <name type="scientific">Candidatus Kentrum sp. SD</name>
    <dbReference type="NCBI Taxonomy" id="2126332"/>
    <lineage>
        <taxon>Bacteria</taxon>
        <taxon>Pseudomonadati</taxon>
        <taxon>Pseudomonadota</taxon>
        <taxon>Gammaproteobacteria</taxon>
        <taxon>Candidatus Kentrum</taxon>
    </lineage>
</organism>
<feature type="transmembrane region" description="Helical" evidence="7">
    <location>
        <begin position="32"/>
        <end position="55"/>
    </location>
</feature>
<evidence type="ECO:0000256" key="2">
    <source>
        <dbReference type="ARBA" id="ARBA00022475"/>
    </source>
</evidence>
<proteinExistence type="inferred from homology"/>
<evidence type="ECO:0000256" key="3">
    <source>
        <dbReference type="ARBA" id="ARBA00022519"/>
    </source>
</evidence>
<dbReference type="NCBIfam" id="NF002457">
    <property type="entry name" value="PRK01637.1"/>
    <property type="match status" value="1"/>
</dbReference>
<feature type="transmembrane region" description="Helical" evidence="7">
    <location>
        <begin position="177"/>
        <end position="197"/>
    </location>
</feature>
<evidence type="ECO:0000256" key="7">
    <source>
        <dbReference type="HAMAP-Rule" id="MF_00672"/>
    </source>
</evidence>
<dbReference type="Pfam" id="PF03631">
    <property type="entry name" value="Virul_fac_BrkB"/>
    <property type="match status" value="1"/>
</dbReference>
<evidence type="ECO:0000313" key="9">
    <source>
        <dbReference type="EMBL" id="VFK80174.1"/>
    </source>
</evidence>
<accession>A0A451BPI0</accession>
<dbReference type="HAMAP" id="MF_00672">
    <property type="entry name" value="UPF0761"/>
    <property type="match status" value="1"/>
</dbReference>
<dbReference type="NCBIfam" id="TIGR00765">
    <property type="entry name" value="yihY_not_rbn"/>
    <property type="match status" value="1"/>
</dbReference>